<dbReference type="PANTHER" id="PTHR10088:SF4">
    <property type="entry name" value="GLUCOKINASE REGULATORY PROTEIN"/>
    <property type="match status" value="1"/>
</dbReference>
<dbReference type="InterPro" id="IPR040190">
    <property type="entry name" value="MURQ/GCKR"/>
</dbReference>
<dbReference type="GO" id="GO:0016803">
    <property type="term" value="F:ether hydrolase activity"/>
    <property type="evidence" value="ECO:0007669"/>
    <property type="project" value="TreeGrafter"/>
</dbReference>
<dbReference type="STRING" id="1235591.CAK95_00750"/>
<dbReference type="GO" id="GO:0097175">
    <property type="term" value="P:1,6-anhydro-N-acetyl-beta-muramic acid catabolic process"/>
    <property type="evidence" value="ECO:0007669"/>
    <property type="project" value="UniProtKB-UniRule"/>
</dbReference>
<evidence type="ECO:0000313" key="6">
    <source>
        <dbReference type="Proteomes" id="UP000194137"/>
    </source>
</evidence>
<dbReference type="InterPro" id="IPR005488">
    <property type="entry name" value="Etherase_MurQ"/>
</dbReference>
<dbReference type="AlphaFoldDB" id="A0A1W6ZZD2"/>
<keyword evidence="2 3" id="KW-0119">Carbohydrate metabolism</keyword>
<name>A0A1W6ZZD2_9HYPH</name>
<dbReference type="GO" id="GO:0046348">
    <property type="term" value="P:amino sugar catabolic process"/>
    <property type="evidence" value="ECO:0007669"/>
    <property type="project" value="InterPro"/>
</dbReference>
<dbReference type="GO" id="GO:0009254">
    <property type="term" value="P:peptidoglycan turnover"/>
    <property type="evidence" value="ECO:0007669"/>
    <property type="project" value="UniProtKB-UniRule"/>
</dbReference>
<dbReference type="PANTHER" id="PTHR10088">
    <property type="entry name" value="GLUCOKINASE REGULATORY PROTEIN"/>
    <property type="match status" value="1"/>
</dbReference>
<evidence type="ECO:0000313" key="5">
    <source>
        <dbReference type="EMBL" id="ARQ02683.1"/>
    </source>
</evidence>
<evidence type="ECO:0000256" key="1">
    <source>
        <dbReference type="ARBA" id="ARBA00023239"/>
    </source>
</evidence>
<dbReference type="KEGG" id="psin:CAK95_00750"/>
<dbReference type="NCBIfam" id="NF003915">
    <property type="entry name" value="PRK05441.1"/>
    <property type="match status" value="1"/>
</dbReference>
<dbReference type="SUPFAM" id="SSF53697">
    <property type="entry name" value="SIS domain"/>
    <property type="match status" value="1"/>
</dbReference>
<feature type="active site" description="Proton donor" evidence="3">
    <location>
        <position position="78"/>
    </location>
</feature>
<dbReference type="Proteomes" id="UP000194137">
    <property type="component" value="Chromosome"/>
</dbReference>
<evidence type="ECO:0000259" key="4">
    <source>
        <dbReference type="PROSITE" id="PS51464"/>
    </source>
</evidence>
<comment type="similarity">
    <text evidence="3">Belongs to the GCKR-like family. MurNAc-6-P etherase subfamily.</text>
</comment>
<keyword evidence="1 3" id="KW-0456">Lyase</keyword>
<comment type="catalytic activity">
    <reaction evidence="3">
        <text>N-acetyl-D-muramate 6-phosphate + H2O = N-acetyl-D-glucosamine 6-phosphate + (R)-lactate</text>
        <dbReference type="Rhea" id="RHEA:26410"/>
        <dbReference type="ChEBI" id="CHEBI:15377"/>
        <dbReference type="ChEBI" id="CHEBI:16004"/>
        <dbReference type="ChEBI" id="CHEBI:57513"/>
        <dbReference type="ChEBI" id="CHEBI:58722"/>
        <dbReference type="EC" id="4.2.1.126"/>
    </reaction>
</comment>
<dbReference type="EC" id="4.2.1.126" evidence="3"/>
<dbReference type="Gene3D" id="1.10.8.1080">
    <property type="match status" value="1"/>
</dbReference>
<dbReference type="NCBIfam" id="NF009222">
    <property type="entry name" value="PRK12570.1"/>
    <property type="match status" value="1"/>
</dbReference>
<dbReference type="GO" id="GO:0016835">
    <property type="term" value="F:carbon-oxygen lyase activity"/>
    <property type="evidence" value="ECO:0007669"/>
    <property type="project" value="UniProtKB-UniRule"/>
</dbReference>
<keyword evidence="6" id="KW-1185">Reference proteome</keyword>
<dbReference type="Pfam" id="PF22645">
    <property type="entry name" value="GKRP_SIS_N"/>
    <property type="match status" value="1"/>
</dbReference>
<sequence>MLTEQISPRYVDLDSWSTGEMIEAMYEGQLAAAAAVRGALPAIAAAVDDAVPALLRGGRLVYIGAGTSGRIGVQDGTELPPTYDWSPDRLVFLMAGGLNALVQAAEDAEDKEGVGAQSVAEAKVGSDDVVIAVAASGTTPFTIGALRAARAAGAVTIAVANNPGAPLFDVARHPVLVDTGKEVIAGSTRMQAGTAQKIVLNLFSTSVMVKLGRVYRGMMVNMRARNAKLRKRAERMVSYIVGCSAEEAARFVEHADGEVKTAVLLGFGVEKDKAISTLQRHDGNLRSAIGELVHDRT</sequence>
<comment type="miscellaneous">
    <text evidence="3">A lyase-type mechanism (elimination/hydration) is suggested for the cleavage of the lactyl ether bond of MurNAc 6-phosphate, with the formation of an alpha,beta-unsaturated aldehyde intermediate with (E)-stereochemistry, followed by the syn addition of water to give product.</text>
</comment>
<evidence type="ECO:0000256" key="2">
    <source>
        <dbReference type="ARBA" id="ARBA00023277"/>
    </source>
</evidence>
<organism evidence="5 6">
    <name type="scientific">Pseudorhodoplanes sinuspersici</name>
    <dbReference type="NCBI Taxonomy" id="1235591"/>
    <lineage>
        <taxon>Bacteria</taxon>
        <taxon>Pseudomonadati</taxon>
        <taxon>Pseudomonadota</taxon>
        <taxon>Alphaproteobacteria</taxon>
        <taxon>Hyphomicrobiales</taxon>
        <taxon>Pseudorhodoplanes</taxon>
    </lineage>
</organism>
<dbReference type="PROSITE" id="PS51464">
    <property type="entry name" value="SIS"/>
    <property type="match status" value="1"/>
</dbReference>
<dbReference type="HAMAP" id="MF_00068">
    <property type="entry name" value="MurQ"/>
    <property type="match status" value="1"/>
</dbReference>
<feature type="active site" evidence="3">
    <location>
        <position position="109"/>
    </location>
</feature>
<comment type="function">
    <text evidence="3">Specifically catalyzes the cleavage of the D-lactyl ether substituent of MurNAc 6-phosphate, producing GlcNAc 6-phosphate and D-lactate. Together with AnmK, is also required for the utilization of anhydro-N-acetylmuramic acid (anhMurNAc) either imported from the medium or derived from its own cell wall murein, and thus plays a role in cell wall recycling.</text>
</comment>
<evidence type="ECO:0000256" key="3">
    <source>
        <dbReference type="HAMAP-Rule" id="MF_00068"/>
    </source>
</evidence>
<dbReference type="OrthoDB" id="9813395at2"/>
<gene>
    <name evidence="3" type="primary">murQ</name>
    <name evidence="5" type="ORF">CAK95_00750</name>
</gene>
<dbReference type="EMBL" id="CP021112">
    <property type="protein sequence ID" value="ARQ02683.1"/>
    <property type="molecule type" value="Genomic_DNA"/>
</dbReference>
<dbReference type="InterPro" id="IPR001347">
    <property type="entry name" value="SIS_dom"/>
</dbReference>
<protein>
    <recommendedName>
        <fullName evidence="3">N-acetylmuramic acid 6-phosphate etherase</fullName>
        <shortName evidence="3">MurNAc-6-P etherase</shortName>
        <ecNumber evidence="3">4.2.1.126</ecNumber>
    </recommendedName>
    <alternativeName>
        <fullName evidence="3">N-acetylmuramic acid 6-phosphate hydrolase</fullName>
    </alternativeName>
    <alternativeName>
        <fullName evidence="3">N-acetylmuramic acid 6-phosphate lyase</fullName>
    </alternativeName>
</protein>
<dbReference type="GO" id="GO:0097367">
    <property type="term" value="F:carbohydrate derivative binding"/>
    <property type="evidence" value="ECO:0007669"/>
    <property type="project" value="InterPro"/>
</dbReference>
<dbReference type="UniPathway" id="UPA00343"/>
<dbReference type="RefSeq" id="WP_086091114.1">
    <property type="nucleotide sequence ID" value="NZ_CP021112.1"/>
</dbReference>
<comment type="subunit">
    <text evidence="3">Homodimer.</text>
</comment>
<comment type="pathway">
    <text evidence="3">Cell wall biogenesis; peptidoglycan recycling.</text>
</comment>
<dbReference type="Gene3D" id="3.40.50.10490">
    <property type="entry name" value="Glucose-6-phosphate isomerase like protein, domain 1"/>
    <property type="match status" value="1"/>
</dbReference>
<comment type="pathway">
    <text evidence="3">Amino-sugar metabolism; 1,6-anhydro-N-acetylmuramate degradation.</text>
</comment>
<dbReference type="GO" id="GO:0097173">
    <property type="term" value="P:N-acetylmuramic acid catabolic process"/>
    <property type="evidence" value="ECO:0007669"/>
    <property type="project" value="UniProtKB-UniPathway"/>
</dbReference>
<accession>A0A1W6ZZD2</accession>
<dbReference type="UniPathway" id="UPA00342"/>
<dbReference type="CDD" id="cd05007">
    <property type="entry name" value="SIS_Etherase"/>
    <property type="match status" value="1"/>
</dbReference>
<dbReference type="InterPro" id="IPR046348">
    <property type="entry name" value="SIS_dom_sf"/>
</dbReference>
<dbReference type="UniPathway" id="UPA00544"/>
<proteinExistence type="inferred from homology"/>
<feature type="domain" description="SIS" evidence="4">
    <location>
        <begin position="50"/>
        <end position="213"/>
    </location>
</feature>
<reference evidence="5 6" key="1">
    <citation type="submission" date="2017-05" db="EMBL/GenBank/DDBJ databases">
        <title>Full genome sequence of Pseudorhodoplanes sinuspersici.</title>
        <authorList>
            <person name="Dastgheib S.M.M."/>
            <person name="Shavandi M."/>
            <person name="Tirandaz H."/>
        </authorList>
    </citation>
    <scope>NUCLEOTIDE SEQUENCE [LARGE SCALE GENOMIC DNA]</scope>
    <source>
        <strain evidence="5 6">RIPI110</strain>
    </source>
</reference>
<comment type="pathway">
    <text evidence="3">Amino-sugar metabolism; N-acetylmuramate degradation.</text>
</comment>